<dbReference type="AlphaFoldDB" id="A0A1H2Q9S4"/>
<sequence length="137" mass="15134">MKHYIHSLRTALTLLIVAMVIAIGTGTPISTHAAQGQKPDQPGKSDAAPGQNKSKKHDEDEFEQHRNKIRKEEEHKLKKGKKITEGREQGEENSHYPQQAKSLAERLRESAAIVAQQGGNAQPLLDAAAYYDKEAAE</sequence>
<feature type="compositionally biased region" description="Basic and acidic residues" evidence="1">
    <location>
        <begin position="56"/>
        <end position="94"/>
    </location>
</feature>
<dbReference type="Proteomes" id="UP000183454">
    <property type="component" value="Unassembled WGS sequence"/>
</dbReference>
<dbReference type="EMBL" id="FNNH01000002">
    <property type="protein sequence ID" value="SDW03911.1"/>
    <property type="molecule type" value="Genomic_DNA"/>
</dbReference>
<organism evidence="2 3">
    <name type="scientific">Nitrosomonas communis</name>
    <dbReference type="NCBI Taxonomy" id="44574"/>
    <lineage>
        <taxon>Bacteria</taxon>
        <taxon>Pseudomonadati</taxon>
        <taxon>Pseudomonadota</taxon>
        <taxon>Betaproteobacteria</taxon>
        <taxon>Nitrosomonadales</taxon>
        <taxon>Nitrosomonadaceae</taxon>
        <taxon>Nitrosomonas</taxon>
    </lineage>
</organism>
<proteinExistence type="predicted"/>
<name>A0A1H2Q9S4_9PROT</name>
<reference evidence="2 3" key="1">
    <citation type="submission" date="2016-10" db="EMBL/GenBank/DDBJ databases">
        <authorList>
            <person name="de Groot N.N."/>
        </authorList>
    </citation>
    <scope>NUCLEOTIDE SEQUENCE [LARGE SCALE GENOMIC DNA]</scope>
    <source>
        <strain evidence="2 3">Nm110</strain>
    </source>
</reference>
<evidence type="ECO:0000313" key="2">
    <source>
        <dbReference type="EMBL" id="SDW03911.1"/>
    </source>
</evidence>
<accession>A0A1H2Q9S4</accession>
<dbReference type="RefSeq" id="WP_074664809.1">
    <property type="nucleotide sequence ID" value="NZ_FNNH01000002.1"/>
</dbReference>
<gene>
    <name evidence="2" type="ORF">SAMN05421882_100218</name>
</gene>
<protein>
    <submittedName>
        <fullName evidence="2">Uncharacterized protein</fullName>
    </submittedName>
</protein>
<evidence type="ECO:0000313" key="3">
    <source>
        <dbReference type="Proteomes" id="UP000183454"/>
    </source>
</evidence>
<evidence type="ECO:0000256" key="1">
    <source>
        <dbReference type="SAM" id="MobiDB-lite"/>
    </source>
</evidence>
<feature type="region of interest" description="Disordered" evidence="1">
    <location>
        <begin position="29"/>
        <end position="106"/>
    </location>
</feature>